<dbReference type="EMBL" id="JAZGQK010000001">
    <property type="protein sequence ID" value="MEE6257071.1"/>
    <property type="molecule type" value="Genomic_DNA"/>
</dbReference>
<keyword evidence="2" id="KW-1185">Reference proteome</keyword>
<proteinExistence type="predicted"/>
<evidence type="ECO:0000313" key="1">
    <source>
        <dbReference type="EMBL" id="MEE6257071.1"/>
    </source>
</evidence>
<organism evidence="1 2">
    <name type="scientific">Plantactinospora sonchi</name>
    <dbReference type="NCBI Taxonomy" id="1544735"/>
    <lineage>
        <taxon>Bacteria</taxon>
        <taxon>Bacillati</taxon>
        <taxon>Actinomycetota</taxon>
        <taxon>Actinomycetes</taxon>
        <taxon>Micromonosporales</taxon>
        <taxon>Micromonosporaceae</taxon>
        <taxon>Plantactinospora</taxon>
    </lineage>
</organism>
<evidence type="ECO:0000313" key="2">
    <source>
        <dbReference type="Proteomes" id="UP001332243"/>
    </source>
</evidence>
<name>A0ABU7RKQ7_9ACTN</name>
<protein>
    <submittedName>
        <fullName evidence="1">Flavin reductase</fullName>
    </submittedName>
</protein>
<reference evidence="1 2" key="1">
    <citation type="submission" date="2024-01" db="EMBL/GenBank/DDBJ databases">
        <title>Genome insights into Plantactinospora sonchi sp. nov.</title>
        <authorList>
            <person name="Wang L."/>
        </authorList>
    </citation>
    <scope>NUCLEOTIDE SEQUENCE [LARGE SCALE GENOMIC DNA]</scope>
    <source>
        <strain evidence="1 2">NEAU-QY2</strain>
    </source>
</reference>
<dbReference type="Proteomes" id="UP001332243">
    <property type="component" value="Unassembled WGS sequence"/>
</dbReference>
<comment type="caution">
    <text evidence="1">The sequence shown here is derived from an EMBL/GenBank/DDBJ whole genome shotgun (WGS) entry which is preliminary data.</text>
</comment>
<gene>
    <name evidence="1" type="ORF">V1633_01025</name>
</gene>
<sequence length="88" mass="9628">MRPTYRCRTCAAHWPCPTARLVLTRLYQDDPAGLRRHLTAHLRHARRDLAETAPGVDAAALTVRFLGWLSPDGGAVPPDDGRGSADDP</sequence>
<accession>A0ABU7RKQ7</accession>